<gene>
    <name evidence="1" type="ORF">SDC9_194022</name>
</gene>
<dbReference type="EMBL" id="VSSQ01107100">
    <property type="protein sequence ID" value="MPN46436.1"/>
    <property type="molecule type" value="Genomic_DNA"/>
</dbReference>
<proteinExistence type="predicted"/>
<dbReference type="AlphaFoldDB" id="A0A645I6B6"/>
<comment type="caution">
    <text evidence="1">The sequence shown here is derived from an EMBL/GenBank/DDBJ whole genome shotgun (WGS) entry which is preliminary data.</text>
</comment>
<dbReference type="PROSITE" id="PS51257">
    <property type="entry name" value="PROKAR_LIPOPROTEIN"/>
    <property type="match status" value="1"/>
</dbReference>
<protein>
    <submittedName>
        <fullName evidence="1">Uncharacterized protein</fullName>
    </submittedName>
</protein>
<name>A0A645I6B6_9ZZZZ</name>
<accession>A0A645I6B6</accession>
<evidence type="ECO:0000313" key="1">
    <source>
        <dbReference type="EMBL" id="MPN46436.1"/>
    </source>
</evidence>
<reference evidence="1" key="1">
    <citation type="submission" date="2019-08" db="EMBL/GenBank/DDBJ databases">
        <authorList>
            <person name="Kucharzyk K."/>
            <person name="Murdoch R.W."/>
            <person name="Higgins S."/>
            <person name="Loffler F."/>
        </authorList>
    </citation>
    <scope>NUCLEOTIDE SEQUENCE</scope>
</reference>
<sequence length="63" mass="6471">MIRLLTGLSASLTTKWKDFGSSSSIVQSPLLSACLAMTGGSLTGRIVMDTVAVEVAPLASETV</sequence>
<organism evidence="1">
    <name type="scientific">bioreactor metagenome</name>
    <dbReference type="NCBI Taxonomy" id="1076179"/>
    <lineage>
        <taxon>unclassified sequences</taxon>
        <taxon>metagenomes</taxon>
        <taxon>ecological metagenomes</taxon>
    </lineage>
</organism>